<comment type="caution">
    <text evidence="4">The sequence shown here is derived from an EMBL/GenBank/DDBJ whole genome shotgun (WGS) entry which is preliminary data.</text>
</comment>
<feature type="coiled-coil region" evidence="1">
    <location>
        <begin position="554"/>
        <end position="709"/>
    </location>
</feature>
<name>A0A507FFB9_9FUNG</name>
<dbReference type="AlphaFoldDB" id="A0A507FFB9"/>
<proteinExistence type="predicted"/>
<feature type="compositionally biased region" description="Low complexity" evidence="2">
    <location>
        <begin position="23"/>
        <end position="40"/>
    </location>
</feature>
<reference evidence="4 5" key="1">
    <citation type="journal article" date="2019" name="Sci. Rep.">
        <title>Comparative genomics of chytrid fungi reveal insights into the obligate biotrophic and pathogenic lifestyle of Synchytrium endobioticum.</title>
        <authorList>
            <person name="van de Vossenberg B.T.L.H."/>
            <person name="Warris S."/>
            <person name="Nguyen H.D.T."/>
            <person name="van Gent-Pelzer M.P.E."/>
            <person name="Joly D.L."/>
            <person name="van de Geest H.C."/>
            <person name="Bonants P.J.M."/>
            <person name="Smith D.S."/>
            <person name="Levesque C.A."/>
            <person name="van der Lee T.A.J."/>
        </authorList>
    </citation>
    <scope>NUCLEOTIDE SEQUENCE [LARGE SCALE GENOMIC DNA]</scope>
    <source>
        <strain evidence="4 5">CBS 675.73</strain>
    </source>
</reference>
<keyword evidence="1" id="KW-0175">Coiled coil</keyword>
<feature type="region of interest" description="Disordered" evidence="2">
    <location>
        <begin position="1"/>
        <end position="40"/>
    </location>
</feature>
<keyword evidence="5" id="KW-1185">Reference proteome</keyword>
<evidence type="ECO:0000313" key="5">
    <source>
        <dbReference type="Proteomes" id="UP000320333"/>
    </source>
</evidence>
<feature type="region of interest" description="Disordered" evidence="2">
    <location>
        <begin position="400"/>
        <end position="421"/>
    </location>
</feature>
<keyword evidence="3" id="KW-0812">Transmembrane</keyword>
<accession>A0A507FFB9</accession>
<feature type="compositionally biased region" description="Basic and acidic residues" evidence="2">
    <location>
        <begin position="1"/>
        <end position="11"/>
    </location>
</feature>
<organism evidence="4 5">
    <name type="scientific">Chytriomyces confervae</name>
    <dbReference type="NCBI Taxonomy" id="246404"/>
    <lineage>
        <taxon>Eukaryota</taxon>
        <taxon>Fungi</taxon>
        <taxon>Fungi incertae sedis</taxon>
        <taxon>Chytridiomycota</taxon>
        <taxon>Chytridiomycota incertae sedis</taxon>
        <taxon>Chytridiomycetes</taxon>
        <taxon>Chytridiales</taxon>
        <taxon>Chytriomycetaceae</taxon>
        <taxon>Chytriomyces</taxon>
    </lineage>
</organism>
<keyword evidence="3" id="KW-1133">Transmembrane helix</keyword>
<dbReference type="EMBL" id="QEAP01000151">
    <property type="protein sequence ID" value="TPX73986.1"/>
    <property type="molecule type" value="Genomic_DNA"/>
</dbReference>
<dbReference type="OrthoDB" id="2156618at2759"/>
<keyword evidence="3" id="KW-0472">Membrane</keyword>
<feature type="coiled-coil region" evidence="1">
    <location>
        <begin position="465"/>
        <end position="492"/>
    </location>
</feature>
<feature type="transmembrane region" description="Helical" evidence="3">
    <location>
        <begin position="156"/>
        <end position="177"/>
    </location>
</feature>
<evidence type="ECO:0000256" key="1">
    <source>
        <dbReference type="SAM" id="Coils"/>
    </source>
</evidence>
<gene>
    <name evidence="4" type="ORF">CcCBS67573_g04730</name>
</gene>
<evidence type="ECO:0000313" key="4">
    <source>
        <dbReference type="EMBL" id="TPX73986.1"/>
    </source>
</evidence>
<evidence type="ECO:0000256" key="2">
    <source>
        <dbReference type="SAM" id="MobiDB-lite"/>
    </source>
</evidence>
<sequence>MDGHSEAHLESETDQLNSMADGSKSASKSPATPTSGSSGSVLIERDFSDAALDASEPFEQGIASKPYVTPVKKCSSANGLTDADAVDFDDFFDDVMCSFESGIESFVVESSLFTLVAIWSCISMVDLISPTPLRIDWFAFCLVSVKTLHRSVRSSILMIFLLLVYFTIINTCILGLFNVPAATHILPLLASVSMYSHVCFSMSPKKSLKWPLACLFVIADAMFKTTPSTEKEFLAGAHCISFTTYSAFSKIIATPISLHVTSITCDQITLSWSLPNYCVSNVTSVEDKSKGIMKSSVALDFMLPHEFAAKQKSTTQRKLSSKMPAEWDFLIFRNNQTPYDVKTVSLPDLSVTINGMPCSKADLSNSLKKQTLTIKVAPADEYEISVTLANIGSEHVRVSTPKKVVSERKRGGGGAGGGAVQNIKQPATRSVGTAATELCGDALLKAQQNSSPLTPAPTDPRLLAIASLREELDTLQTKYKAAQANMKRIRRDQTRSTCSLKAEIEASQNNITKDISLEHKTKQRLQSIQDFITSNEVWIQDHAHQVKDIEMHTAKNRDGELKRVNAEIQRLRETLKATEKTSSRISSQLSKAVTVASAEMSALIKIQEEVQKELKQMDGGIESLKRAELSRVEAQIEQAWNKQQEVREIAEQRVKERERALDEKRNALRVLRLACEQMHSKNADVEANIKEKRAKNDVICEELMTLEDNSLKAEDAFEMNGRSHKMSERGDLTQWYHQNQTENVLTSQNFDGSIFW</sequence>
<protein>
    <submittedName>
        <fullName evidence="4">Uncharacterized protein</fullName>
    </submittedName>
</protein>
<dbReference type="Proteomes" id="UP000320333">
    <property type="component" value="Unassembled WGS sequence"/>
</dbReference>
<evidence type="ECO:0000256" key="3">
    <source>
        <dbReference type="SAM" id="Phobius"/>
    </source>
</evidence>